<evidence type="ECO:0000313" key="8">
    <source>
        <dbReference type="EMBL" id="BCS00564.1"/>
    </source>
</evidence>
<dbReference type="AlphaFoldDB" id="A0A7R7ZZG5"/>
<accession>A0A7R7ZZG5</accession>
<dbReference type="Pfam" id="PF01494">
    <property type="entry name" value="FAD_binding_3"/>
    <property type="match status" value="1"/>
</dbReference>
<evidence type="ECO:0000256" key="6">
    <source>
        <dbReference type="SAM" id="MobiDB-lite"/>
    </source>
</evidence>
<evidence type="ECO:0000256" key="4">
    <source>
        <dbReference type="ARBA" id="ARBA00023002"/>
    </source>
</evidence>
<evidence type="ECO:0000259" key="7">
    <source>
        <dbReference type="Pfam" id="PF01494"/>
    </source>
</evidence>
<protein>
    <recommendedName>
        <fullName evidence="7">FAD-binding domain-containing protein</fullName>
    </recommendedName>
</protein>
<organism evidence="8 9">
    <name type="scientific">Aspergillus kawachii</name>
    <name type="common">White koji mold</name>
    <name type="synonym">Aspergillus awamori var. kawachi</name>
    <dbReference type="NCBI Taxonomy" id="1069201"/>
    <lineage>
        <taxon>Eukaryota</taxon>
        <taxon>Fungi</taxon>
        <taxon>Dikarya</taxon>
        <taxon>Ascomycota</taxon>
        <taxon>Pezizomycotina</taxon>
        <taxon>Eurotiomycetes</taxon>
        <taxon>Eurotiomycetidae</taxon>
        <taxon>Eurotiales</taxon>
        <taxon>Aspergillaceae</taxon>
        <taxon>Aspergillus</taxon>
        <taxon>Aspergillus subgen. Circumdati</taxon>
    </lineage>
</organism>
<keyword evidence="4" id="KW-0560">Oxidoreductase</keyword>
<sequence>MTPHHKLIPTSTNTLPTYTSNLKNNNQPTMKIIIIGAGISGCAAYLTLRKHLPPPPPSSPSQDHEFTIYEAYPSPSSPNPPNPTNKITVGGGLGIAPNGLRVLERLDESILRDAVTSGYMLDHTNLKDKHGKTLIQLPSSSSSNSGSNESSGSNKALHLLGTSRHNFWLCLHRRIPENVIVYNKRVARVISHPTQRNTVTFVDGSEPAYADLVIGADGLRSVVRQQSILDGEGDGPRYEGLIGIGGFLPTHTIGGIEPGSLNLHFSGTGFFGYFYATSSSTSPTRSSAYHVSEPGDTLVWWTTYSTPTPPDGRDVDVDDVKSQLKSRFSTWTDPLVLHIINSVEVQTMWPTFTTPELPTWEREGVVLVGDAAHALPSTSGQGASQALEDVEALARLLGHEVGVWYQEQVLGGMSGGSGGGVEGEKRAIQMACKRYVEMRMPRVKRILDTARGMQNSKRDMGGWGEWVMYWVMWVMGFFPGLVARQQQEVFDYDLPAEVERVLDRGL</sequence>
<dbReference type="PRINTS" id="PR00420">
    <property type="entry name" value="RNGMNOXGNASE"/>
</dbReference>
<feature type="region of interest" description="Disordered" evidence="6">
    <location>
        <begin position="70"/>
        <end position="90"/>
    </location>
</feature>
<reference evidence="8" key="2">
    <citation type="submission" date="2021-02" db="EMBL/GenBank/DDBJ databases">
        <title>Aspergillus luchuensis mut. kawachii IFO 4304 genome sequence.</title>
        <authorList>
            <person name="Mori K."/>
            <person name="Kadooka C."/>
            <person name="Goto M."/>
            <person name="Futagami T."/>
        </authorList>
    </citation>
    <scope>NUCLEOTIDE SEQUENCE</scope>
    <source>
        <strain evidence="8">IFO 4308</strain>
    </source>
</reference>
<name>A0A7R7ZZG5_ASPKA</name>
<dbReference type="RefSeq" id="XP_041544326.1">
    <property type="nucleotide sequence ID" value="XM_041690775.1"/>
</dbReference>
<evidence type="ECO:0000256" key="5">
    <source>
        <dbReference type="ARBA" id="ARBA00023033"/>
    </source>
</evidence>
<dbReference type="KEGG" id="aluc:AKAW2_50905S"/>
<keyword evidence="9" id="KW-1185">Reference proteome</keyword>
<dbReference type="PANTHER" id="PTHR13789">
    <property type="entry name" value="MONOOXYGENASE"/>
    <property type="match status" value="1"/>
</dbReference>
<dbReference type="SUPFAM" id="SSF51905">
    <property type="entry name" value="FAD/NAD(P)-binding domain"/>
    <property type="match status" value="1"/>
</dbReference>
<dbReference type="InterPro" id="IPR036188">
    <property type="entry name" value="FAD/NAD-bd_sf"/>
</dbReference>
<keyword evidence="2" id="KW-0285">Flavoprotein</keyword>
<dbReference type="OrthoDB" id="16820at2759"/>
<evidence type="ECO:0000256" key="1">
    <source>
        <dbReference type="ARBA" id="ARBA00007992"/>
    </source>
</evidence>
<dbReference type="GeneID" id="64961885"/>
<keyword evidence="3" id="KW-0274">FAD</keyword>
<dbReference type="InterPro" id="IPR050493">
    <property type="entry name" value="FAD-dep_Monooxygenase_BioMet"/>
</dbReference>
<dbReference type="Proteomes" id="UP000661280">
    <property type="component" value="Chromosome 5"/>
</dbReference>
<evidence type="ECO:0000313" key="9">
    <source>
        <dbReference type="Proteomes" id="UP000661280"/>
    </source>
</evidence>
<feature type="domain" description="FAD-binding" evidence="7">
    <location>
        <begin position="208"/>
        <end position="400"/>
    </location>
</feature>
<evidence type="ECO:0000256" key="2">
    <source>
        <dbReference type="ARBA" id="ARBA00022630"/>
    </source>
</evidence>
<reference evidence="8" key="1">
    <citation type="submission" date="2021-01" db="EMBL/GenBank/DDBJ databases">
        <authorList>
            <consortium name="Aspergillus luchuensis mut. kawachii IFO 4304 genome sequencing consortium"/>
            <person name="Kazuki M."/>
            <person name="Futagami T."/>
        </authorList>
    </citation>
    <scope>NUCLEOTIDE SEQUENCE</scope>
    <source>
        <strain evidence="8">IFO 4308</strain>
    </source>
</reference>
<dbReference type="GO" id="GO:0004497">
    <property type="term" value="F:monooxygenase activity"/>
    <property type="evidence" value="ECO:0007669"/>
    <property type="project" value="UniProtKB-KW"/>
</dbReference>
<comment type="similarity">
    <text evidence="1">Belongs to the paxM FAD-dependent monooxygenase family.</text>
</comment>
<dbReference type="Gene3D" id="3.50.50.60">
    <property type="entry name" value="FAD/NAD(P)-binding domain"/>
    <property type="match status" value="1"/>
</dbReference>
<dbReference type="PANTHER" id="PTHR13789:SF309">
    <property type="entry name" value="PUTATIVE (AFU_ORTHOLOGUE AFUA_6G14510)-RELATED"/>
    <property type="match status" value="1"/>
</dbReference>
<proteinExistence type="inferred from homology"/>
<dbReference type="GO" id="GO:0071949">
    <property type="term" value="F:FAD binding"/>
    <property type="evidence" value="ECO:0007669"/>
    <property type="project" value="InterPro"/>
</dbReference>
<dbReference type="InterPro" id="IPR002938">
    <property type="entry name" value="FAD-bd"/>
</dbReference>
<dbReference type="EMBL" id="AP024429">
    <property type="protein sequence ID" value="BCS00564.1"/>
    <property type="molecule type" value="Genomic_DNA"/>
</dbReference>
<gene>
    <name evidence="8" type="ORF">AKAW2_50905S</name>
</gene>
<evidence type="ECO:0000256" key="3">
    <source>
        <dbReference type="ARBA" id="ARBA00022827"/>
    </source>
</evidence>
<keyword evidence="5" id="KW-0503">Monooxygenase</keyword>